<dbReference type="EMBL" id="JBFXLQ010000001">
    <property type="protein sequence ID" value="KAL2872282.1"/>
    <property type="molecule type" value="Genomic_DNA"/>
</dbReference>
<sequence length="301" mass="31707">MSANPSIIFYDGRRCTKVPRQPRATNPPTSGADTSSVSTSTIVAPTDSITHATFTTETSTTLETSTPLPQPGPSGSHDESTGPPYATILGVLFGVLGFIALVAIIVFLLRRSRRKPAGWGGQLMRDGRESADSTISLHRDYRPRATNLADASAVSSTVNTPRAAPYSDSPGHHKRQSPPYSDPFADLAEVPQGTENSVVPLIVRSSATNPDNAPTPPAKSHAADRDSVQSGTSLGSTLVLPGRSSIGSSFHRLSFPNPAPEDGSFQRAVVRGDTHSDPFDLDSIPLPASRRSSGVMPSSLI</sequence>
<feature type="region of interest" description="Disordered" evidence="1">
    <location>
        <begin position="54"/>
        <end position="81"/>
    </location>
</feature>
<dbReference type="CDD" id="cd12087">
    <property type="entry name" value="TM_EGFR-like"/>
    <property type="match status" value="1"/>
</dbReference>
<feature type="compositionally biased region" description="Polar residues" evidence="1">
    <location>
        <begin position="290"/>
        <end position="301"/>
    </location>
</feature>
<feature type="region of interest" description="Disordered" evidence="1">
    <location>
        <begin position="206"/>
        <end position="301"/>
    </location>
</feature>
<keyword evidence="2" id="KW-1133">Transmembrane helix</keyword>
<protein>
    <submittedName>
        <fullName evidence="3">Uncharacterized protein</fullName>
    </submittedName>
</protein>
<evidence type="ECO:0000256" key="1">
    <source>
        <dbReference type="SAM" id="MobiDB-lite"/>
    </source>
</evidence>
<dbReference type="Proteomes" id="UP001610432">
    <property type="component" value="Unassembled WGS sequence"/>
</dbReference>
<feature type="region of interest" description="Disordered" evidence="1">
    <location>
        <begin position="146"/>
        <end position="187"/>
    </location>
</feature>
<keyword evidence="2" id="KW-0472">Membrane</keyword>
<feature type="region of interest" description="Disordered" evidence="1">
    <location>
        <begin position="13"/>
        <end position="39"/>
    </location>
</feature>
<dbReference type="GeneID" id="98140038"/>
<evidence type="ECO:0000313" key="4">
    <source>
        <dbReference type="Proteomes" id="UP001610432"/>
    </source>
</evidence>
<organism evidence="3 4">
    <name type="scientific">Aspergillus lucknowensis</name>
    <dbReference type="NCBI Taxonomy" id="176173"/>
    <lineage>
        <taxon>Eukaryota</taxon>
        <taxon>Fungi</taxon>
        <taxon>Dikarya</taxon>
        <taxon>Ascomycota</taxon>
        <taxon>Pezizomycotina</taxon>
        <taxon>Eurotiomycetes</taxon>
        <taxon>Eurotiomycetidae</taxon>
        <taxon>Eurotiales</taxon>
        <taxon>Aspergillaceae</taxon>
        <taxon>Aspergillus</taxon>
        <taxon>Aspergillus subgen. Nidulantes</taxon>
    </lineage>
</organism>
<dbReference type="RefSeq" id="XP_070891261.1">
    <property type="nucleotide sequence ID" value="XM_071024966.1"/>
</dbReference>
<name>A0ABR4M6P7_9EURO</name>
<feature type="transmembrane region" description="Helical" evidence="2">
    <location>
        <begin position="85"/>
        <end position="109"/>
    </location>
</feature>
<keyword evidence="2" id="KW-0812">Transmembrane</keyword>
<reference evidence="3 4" key="1">
    <citation type="submission" date="2024-07" db="EMBL/GenBank/DDBJ databases">
        <title>Section-level genome sequencing and comparative genomics of Aspergillus sections Usti and Cavernicolus.</title>
        <authorList>
            <consortium name="Lawrence Berkeley National Laboratory"/>
            <person name="Nybo J.L."/>
            <person name="Vesth T.C."/>
            <person name="Theobald S."/>
            <person name="Frisvad J.C."/>
            <person name="Larsen T.O."/>
            <person name="Kjaerboelling I."/>
            <person name="Rothschild-Mancinelli K."/>
            <person name="Lyhne E.K."/>
            <person name="Kogle M.E."/>
            <person name="Barry K."/>
            <person name="Clum A."/>
            <person name="Na H."/>
            <person name="Ledsgaard L."/>
            <person name="Lin J."/>
            <person name="Lipzen A."/>
            <person name="Kuo A."/>
            <person name="Riley R."/>
            <person name="Mondo S."/>
            <person name="Labutti K."/>
            <person name="Haridas S."/>
            <person name="Pangalinan J."/>
            <person name="Salamov A.A."/>
            <person name="Simmons B.A."/>
            <person name="Magnuson J.K."/>
            <person name="Chen J."/>
            <person name="Drula E."/>
            <person name="Henrissat B."/>
            <person name="Wiebenga A."/>
            <person name="Lubbers R.J."/>
            <person name="Gomes A.C."/>
            <person name="Macurrencykelacurrency M.R."/>
            <person name="Stajich J."/>
            <person name="Grigoriev I.V."/>
            <person name="Mortensen U.H."/>
            <person name="De Vries R.P."/>
            <person name="Baker S.E."/>
            <person name="Andersen M.R."/>
        </authorList>
    </citation>
    <scope>NUCLEOTIDE SEQUENCE [LARGE SCALE GENOMIC DNA]</scope>
    <source>
        <strain evidence="3 4">CBS 449.75</strain>
    </source>
</reference>
<gene>
    <name evidence="3" type="ORF">BJX67DRAFT_1625</name>
</gene>
<evidence type="ECO:0000313" key="3">
    <source>
        <dbReference type="EMBL" id="KAL2872282.1"/>
    </source>
</evidence>
<proteinExistence type="predicted"/>
<comment type="caution">
    <text evidence="3">The sequence shown here is derived from an EMBL/GenBank/DDBJ whole genome shotgun (WGS) entry which is preliminary data.</text>
</comment>
<evidence type="ECO:0000256" key="2">
    <source>
        <dbReference type="SAM" id="Phobius"/>
    </source>
</evidence>
<feature type="compositionally biased region" description="Low complexity" evidence="1">
    <location>
        <begin position="55"/>
        <end position="67"/>
    </location>
</feature>
<accession>A0ABR4M6P7</accession>
<feature type="compositionally biased region" description="Polar residues" evidence="1">
    <location>
        <begin position="23"/>
        <end position="39"/>
    </location>
</feature>
<keyword evidence="4" id="KW-1185">Reference proteome</keyword>